<feature type="domain" description="UPF0033" evidence="1">
    <location>
        <begin position="4"/>
        <end position="28"/>
    </location>
</feature>
<dbReference type="RefSeq" id="WP_010528035.1">
    <property type="nucleotide sequence ID" value="NZ_AFSL01000069.1"/>
</dbReference>
<dbReference type="InterPro" id="IPR019870">
    <property type="entry name" value="Se_metab_YedF"/>
</dbReference>
<keyword evidence="3" id="KW-1185">Reference proteome</keyword>
<dbReference type="InParanoid" id="A0A1I2F4Q7"/>
<reference evidence="2 3" key="1">
    <citation type="submission" date="2016-10" db="EMBL/GenBank/DDBJ databases">
        <authorList>
            <person name="de Groot N.N."/>
        </authorList>
    </citation>
    <scope>NUCLEOTIDE SEQUENCE [LARGE SCALE GENOMIC DNA]</scope>
    <source>
        <strain evidence="2 3">DSM 19012</strain>
    </source>
</reference>
<evidence type="ECO:0000313" key="2">
    <source>
        <dbReference type="EMBL" id="SFE99531.1"/>
    </source>
</evidence>
<dbReference type="InterPro" id="IPR003787">
    <property type="entry name" value="Sulphur_relay_DsrE/F-like"/>
</dbReference>
<dbReference type="NCBIfam" id="TIGR03527">
    <property type="entry name" value="selenium_YedF"/>
    <property type="match status" value="1"/>
</dbReference>
<dbReference type="InterPro" id="IPR027396">
    <property type="entry name" value="DsrEFH-like"/>
</dbReference>
<dbReference type="OrthoDB" id="9801500at2"/>
<dbReference type="Pfam" id="PF02635">
    <property type="entry name" value="DsrE"/>
    <property type="match status" value="1"/>
</dbReference>
<proteinExistence type="predicted"/>
<dbReference type="EMBL" id="FONA01000026">
    <property type="protein sequence ID" value="SFE99531.1"/>
    <property type="molecule type" value="Genomic_DNA"/>
</dbReference>
<dbReference type="SUPFAM" id="SSF75169">
    <property type="entry name" value="DsrEFH-like"/>
    <property type="match status" value="1"/>
</dbReference>
<dbReference type="InterPro" id="IPR036868">
    <property type="entry name" value="TusA-like_sf"/>
</dbReference>
<dbReference type="AlphaFoldDB" id="A0A1I2F4Q7"/>
<protein>
    <submittedName>
        <fullName evidence="2">Selenium metabolism protein YedF</fullName>
    </submittedName>
</protein>
<dbReference type="eggNOG" id="COG0425">
    <property type="taxonomic scope" value="Bacteria"/>
</dbReference>
<gene>
    <name evidence="2" type="ORF">SAMN05444380_12614</name>
</gene>
<dbReference type="Pfam" id="PF01206">
    <property type="entry name" value="TusA"/>
    <property type="match status" value="1"/>
</dbReference>
<sequence>MYTIDTKGHLCPEPLIMASNGLKEVKEGEKVLIISDNETSYQNLMSFLTDLGANPVASKKGYEYHIEATKPAKSSPQAENNPEQYCSVPGGAAPATDYVVVARSSRMGEGDPELGDLLVRGYLNALKGMDHLPTYIIMYNGGVKLSLEGTDTALALGELEDKGVSIIVCGTCVDYYKVKDKVSVGRISNMYQIATILAEAGHVVYL</sequence>
<name>A0A1I2F4Q7_9BACT</name>
<evidence type="ECO:0000259" key="1">
    <source>
        <dbReference type="PROSITE" id="PS01148"/>
    </source>
</evidence>
<accession>A0A1I2F4Q7</accession>
<dbReference type="InterPro" id="IPR001455">
    <property type="entry name" value="TusA-like"/>
</dbReference>
<evidence type="ECO:0000313" key="3">
    <source>
        <dbReference type="Proteomes" id="UP000181976"/>
    </source>
</evidence>
<dbReference type="SUPFAM" id="SSF64307">
    <property type="entry name" value="SirA-like"/>
    <property type="match status" value="1"/>
</dbReference>
<organism evidence="2 3">
    <name type="scientific">Thermophagus xiamenensis</name>
    <dbReference type="NCBI Taxonomy" id="385682"/>
    <lineage>
        <taxon>Bacteria</taxon>
        <taxon>Pseudomonadati</taxon>
        <taxon>Bacteroidota</taxon>
        <taxon>Bacteroidia</taxon>
        <taxon>Marinilabiliales</taxon>
        <taxon>Marinilabiliaceae</taxon>
        <taxon>Thermophagus</taxon>
    </lineage>
</organism>
<dbReference type="Gene3D" id="3.30.110.40">
    <property type="entry name" value="TusA-like domain"/>
    <property type="match status" value="1"/>
</dbReference>
<dbReference type="PROSITE" id="PS01148">
    <property type="entry name" value="UPF0033"/>
    <property type="match status" value="1"/>
</dbReference>
<dbReference type="Proteomes" id="UP000181976">
    <property type="component" value="Unassembled WGS sequence"/>
</dbReference>
<dbReference type="STRING" id="385682.SAMN05444380_12614"/>